<organism evidence="3 4">
    <name type="scientific">Xylaria hypoxylon</name>
    <dbReference type="NCBI Taxonomy" id="37992"/>
    <lineage>
        <taxon>Eukaryota</taxon>
        <taxon>Fungi</taxon>
        <taxon>Dikarya</taxon>
        <taxon>Ascomycota</taxon>
        <taxon>Pezizomycotina</taxon>
        <taxon>Sordariomycetes</taxon>
        <taxon>Xylariomycetidae</taxon>
        <taxon>Xylariales</taxon>
        <taxon>Xylariaceae</taxon>
        <taxon>Xylaria</taxon>
    </lineage>
</organism>
<name>A0A4Z0Y7E8_9PEZI</name>
<dbReference type="EMBL" id="SKBN01000265">
    <property type="protein sequence ID" value="TGJ79734.1"/>
    <property type="molecule type" value="Genomic_DNA"/>
</dbReference>
<sequence>MDHVLNGIDTEARSFTSIEQMDDELDPQLSDDLAALPLTVLDATANKVAKLSKEINQIRQAMESIDDKIENAVRKGLKAARTAPIITPTNVVTPAKRQRRDSDQSRCASTSNDKRIEDGRIQELIDHLIKP</sequence>
<dbReference type="Proteomes" id="UP000297716">
    <property type="component" value="Unassembled WGS sequence"/>
</dbReference>
<dbReference type="AlphaFoldDB" id="A0A4Z0Y7E8"/>
<protein>
    <submittedName>
        <fullName evidence="3">Uncharacterized protein</fullName>
    </submittedName>
</protein>
<proteinExistence type="predicted"/>
<evidence type="ECO:0000256" key="2">
    <source>
        <dbReference type="SAM" id="MobiDB-lite"/>
    </source>
</evidence>
<keyword evidence="4" id="KW-1185">Reference proteome</keyword>
<evidence type="ECO:0000256" key="1">
    <source>
        <dbReference type="SAM" id="Coils"/>
    </source>
</evidence>
<reference evidence="3 4" key="1">
    <citation type="submission" date="2019-03" db="EMBL/GenBank/DDBJ databases">
        <title>Draft genome sequence of Xylaria hypoxylon DSM 108379, a ubiquitous saprotrophic-parasitic fungi on hardwood.</title>
        <authorList>
            <person name="Buettner E."/>
            <person name="Leonhardt S."/>
            <person name="Gebauer A.M."/>
            <person name="Liers C."/>
            <person name="Hofrichter M."/>
            <person name="Kellner H."/>
        </authorList>
    </citation>
    <scope>NUCLEOTIDE SEQUENCE [LARGE SCALE GENOMIC DNA]</scope>
    <source>
        <strain evidence="3 4">DSM 108379</strain>
    </source>
</reference>
<feature type="region of interest" description="Disordered" evidence="2">
    <location>
        <begin position="88"/>
        <end position="115"/>
    </location>
</feature>
<feature type="coiled-coil region" evidence="1">
    <location>
        <begin position="41"/>
        <end position="75"/>
    </location>
</feature>
<accession>A0A4Z0Y7E8</accession>
<evidence type="ECO:0000313" key="3">
    <source>
        <dbReference type="EMBL" id="TGJ79734.1"/>
    </source>
</evidence>
<keyword evidence="1" id="KW-0175">Coiled coil</keyword>
<gene>
    <name evidence="3" type="ORF">E0Z10_g9034</name>
</gene>
<comment type="caution">
    <text evidence="3">The sequence shown here is derived from an EMBL/GenBank/DDBJ whole genome shotgun (WGS) entry which is preliminary data.</text>
</comment>
<evidence type="ECO:0000313" key="4">
    <source>
        <dbReference type="Proteomes" id="UP000297716"/>
    </source>
</evidence>